<dbReference type="CDD" id="cd14705">
    <property type="entry name" value="bZIP_Zip1"/>
    <property type="match status" value="1"/>
</dbReference>
<dbReference type="InterPro" id="IPR046347">
    <property type="entry name" value="bZIP_sf"/>
</dbReference>
<evidence type="ECO:0000256" key="2">
    <source>
        <dbReference type="ARBA" id="ARBA00023015"/>
    </source>
</evidence>
<keyword evidence="9" id="KW-1185">Reference proteome</keyword>
<keyword evidence="2" id="KW-0805">Transcription regulation</keyword>
<keyword evidence="3" id="KW-0238">DNA-binding</keyword>
<dbReference type="STRING" id="1314674.A0A0D7BKI0"/>
<dbReference type="SMART" id="SM00338">
    <property type="entry name" value="BRLZ"/>
    <property type="match status" value="1"/>
</dbReference>
<dbReference type="EMBL" id="KN880465">
    <property type="protein sequence ID" value="KIY70629.1"/>
    <property type="molecule type" value="Genomic_DNA"/>
</dbReference>
<organism evidence="8 9">
    <name type="scientific">Cylindrobasidium torrendii FP15055 ss-10</name>
    <dbReference type="NCBI Taxonomy" id="1314674"/>
    <lineage>
        <taxon>Eukaryota</taxon>
        <taxon>Fungi</taxon>
        <taxon>Dikarya</taxon>
        <taxon>Basidiomycota</taxon>
        <taxon>Agaricomycotina</taxon>
        <taxon>Agaricomycetes</taxon>
        <taxon>Agaricomycetidae</taxon>
        <taxon>Agaricales</taxon>
        <taxon>Marasmiineae</taxon>
        <taxon>Physalacriaceae</taxon>
        <taxon>Cylindrobasidium</taxon>
    </lineage>
</organism>
<evidence type="ECO:0000313" key="8">
    <source>
        <dbReference type="EMBL" id="KIY70629.1"/>
    </source>
</evidence>
<accession>A0A0D7BKI0</accession>
<evidence type="ECO:0000313" key="9">
    <source>
        <dbReference type="Proteomes" id="UP000054007"/>
    </source>
</evidence>
<reference evidence="8 9" key="1">
    <citation type="journal article" date="2015" name="Fungal Genet. Biol.">
        <title>Evolution of novel wood decay mechanisms in Agaricales revealed by the genome sequences of Fistulina hepatica and Cylindrobasidium torrendii.</title>
        <authorList>
            <person name="Floudas D."/>
            <person name="Held B.W."/>
            <person name="Riley R."/>
            <person name="Nagy L.G."/>
            <person name="Koehler G."/>
            <person name="Ransdell A.S."/>
            <person name="Younus H."/>
            <person name="Chow J."/>
            <person name="Chiniquy J."/>
            <person name="Lipzen A."/>
            <person name="Tritt A."/>
            <person name="Sun H."/>
            <person name="Haridas S."/>
            <person name="LaButti K."/>
            <person name="Ohm R.A."/>
            <person name="Kues U."/>
            <person name="Blanchette R.A."/>
            <person name="Grigoriev I.V."/>
            <person name="Minto R.E."/>
            <person name="Hibbett D.S."/>
        </authorList>
    </citation>
    <scope>NUCLEOTIDE SEQUENCE [LARGE SCALE GENOMIC DNA]</scope>
    <source>
        <strain evidence="8 9">FP15055 ss-10</strain>
    </source>
</reference>
<gene>
    <name evidence="8" type="ORF">CYLTODRAFT_419585</name>
</gene>
<feature type="compositionally biased region" description="Basic and acidic residues" evidence="6">
    <location>
        <begin position="177"/>
        <end position="189"/>
    </location>
</feature>
<feature type="compositionally biased region" description="Basic and acidic residues" evidence="6">
    <location>
        <begin position="204"/>
        <end position="214"/>
    </location>
</feature>
<feature type="compositionally biased region" description="Basic and acidic residues" evidence="6">
    <location>
        <begin position="62"/>
        <end position="72"/>
    </location>
</feature>
<evidence type="ECO:0000256" key="5">
    <source>
        <dbReference type="ARBA" id="ARBA00023242"/>
    </source>
</evidence>
<dbReference type="AlphaFoldDB" id="A0A0D7BKI0"/>
<keyword evidence="4" id="KW-0804">Transcription</keyword>
<dbReference type="Pfam" id="PF07716">
    <property type="entry name" value="bZIP_2"/>
    <property type="match status" value="1"/>
</dbReference>
<dbReference type="Gene3D" id="1.20.5.170">
    <property type="match status" value="1"/>
</dbReference>
<feature type="region of interest" description="Disordered" evidence="6">
    <location>
        <begin position="248"/>
        <end position="270"/>
    </location>
</feature>
<keyword evidence="5" id="KW-0539">Nucleus</keyword>
<dbReference type="Proteomes" id="UP000054007">
    <property type="component" value="Unassembled WGS sequence"/>
</dbReference>
<dbReference type="PANTHER" id="PTHR13044">
    <property type="entry name" value="ACTIVATING TRANSCRIPTION FACTOR ATF 4/5"/>
    <property type="match status" value="1"/>
</dbReference>
<dbReference type="InterPro" id="IPR004827">
    <property type="entry name" value="bZIP"/>
</dbReference>
<name>A0A0D7BKI0_9AGAR</name>
<proteinExistence type="predicted"/>
<feature type="domain" description="BZIP" evidence="7">
    <location>
        <begin position="185"/>
        <end position="245"/>
    </location>
</feature>
<comment type="subcellular location">
    <subcellularLocation>
        <location evidence="1">Nucleus</location>
    </subcellularLocation>
</comment>
<evidence type="ECO:0000256" key="4">
    <source>
        <dbReference type="ARBA" id="ARBA00023163"/>
    </source>
</evidence>
<dbReference type="PROSITE" id="PS00036">
    <property type="entry name" value="BZIP_BASIC"/>
    <property type="match status" value="1"/>
</dbReference>
<dbReference type="GO" id="GO:0000977">
    <property type="term" value="F:RNA polymerase II transcription regulatory region sequence-specific DNA binding"/>
    <property type="evidence" value="ECO:0007669"/>
    <property type="project" value="TreeGrafter"/>
</dbReference>
<evidence type="ECO:0000259" key="7">
    <source>
        <dbReference type="PROSITE" id="PS50217"/>
    </source>
</evidence>
<dbReference type="PANTHER" id="PTHR13044:SF14">
    <property type="entry name" value="CRYPTOCEPHAL, ISOFORM A"/>
    <property type="match status" value="1"/>
</dbReference>
<protein>
    <recommendedName>
        <fullName evidence="7">BZIP domain-containing protein</fullName>
    </recommendedName>
</protein>
<feature type="compositionally biased region" description="Low complexity" evidence="6">
    <location>
        <begin position="167"/>
        <end position="176"/>
    </location>
</feature>
<evidence type="ECO:0000256" key="3">
    <source>
        <dbReference type="ARBA" id="ARBA00023125"/>
    </source>
</evidence>
<dbReference type="GO" id="GO:0001228">
    <property type="term" value="F:DNA-binding transcription activator activity, RNA polymerase II-specific"/>
    <property type="evidence" value="ECO:0007669"/>
    <property type="project" value="TreeGrafter"/>
</dbReference>
<feature type="region of interest" description="Disordered" evidence="6">
    <location>
        <begin position="135"/>
        <end position="214"/>
    </location>
</feature>
<dbReference type="SUPFAM" id="SSF57959">
    <property type="entry name" value="Leucine zipper domain"/>
    <property type="match status" value="1"/>
</dbReference>
<dbReference type="GO" id="GO:0005634">
    <property type="term" value="C:nucleus"/>
    <property type="evidence" value="ECO:0007669"/>
    <property type="project" value="UniProtKB-SubCell"/>
</dbReference>
<feature type="region of interest" description="Disordered" evidence="6">
    <location>
        <begin position="44"/>
        <end position="72"/>
    </location>
</feature>
<sequence>MAPPNLQGLNVVLPPESPDASHDLLSAYTTDLSGLSGWMNFPVDPADEAGPSGRASFGGSSYKDDAEEGRYKNNEQAKNAAIQDGHVNVTTGTAQGLGGPQLDINMLLSGLGGDFGQQMSGASLVQLLQFNAHNQLMSPPPVPQPQPEEREEEREPPAKRARTRKASVSVSEVSSPSDDKALSPQEDKRRRNTAASARFRMKKKEREAALEGKSKELEARVSELERECESLRRENGWLKGLVVGVTGAANGNTLNVPGATSAKRPREDDA</sequence>
<dbReference type="PROSITE" id="PS50217">
    <property type="entry name" value="BZIP"/>
    <property type="match status" value="1"/>
</dbReference>
<dbReference type="OrthoDB" id="1939598at2759"/>
<evidence type="ECO:0000256" key="1">
    <source>
        <dbReference type="ARBA" id="ARBA00004123"/>
    </source>
</evidence>
<evidence type="ECO:0000256" key="6">
    <source>
        <dbReference type="SAM" id="MobiDB-lite"/>
    </source>
</evidence>